<dbReference type="Pfam" id="PF08794">
    <property type="entry name" value="FHBP_C"/>
    <property type="match status" value="1"/>
</dbReference>
<evidence type="ECO:0000256" key="1">
    <source>
        <dbReference type="SAM" id="SignalP"/>
    </source>
</evidence>
<dbReference type="InterPro" id="IPR014902">
    <property type="entry name" value="FHBP-like_C"/>
</dbReference>
<dbReference type="OrthoDB" id="8893543at2"/>
<keyword evidence="1" id="KW-0732">Signal</keyword>
<dbReference type="Gene3D" id="2.40.160.90">
    <property type="match status" value="1"/>
</dbReference>
<feature type="signal peptide" evidence="1">
    <location>
        <begin position="1"/>
        <end position="26"/>
    </location>
</feature>
<proteinExistence type="predicted"/>
<name>A0A171KWM5_9BURK</name>
<evidence type="ECO:0000259" key="2">
    <source>
        <dbReference type="Pfam" id="PF08794"/>
    </source>
</evidence>
<dbReference type="RefSeq" id="WP_068367434.1">
    <property type="nucleotide sequence ID" value="NZ_CP033936.1"/>
</dbReference>
<feature type="domain" description="Factor H binding protein-like C-terminal" evidence="2">
    <location>
        <begin position="130"/>
        <end position="243"/>
    </location>
</feature>
<keyword evidence="4" id="KW-1185">Reference proteome</keyword>
<dbReference type="EMBL" id="LBNE01000001">
    <property type="protein sequence ID" value="KKO73292.1"/>
    <property type="molecule type" value="Genomic_DNA"/>
</dbReference>
<reference evidence="3 4" key="1">
    <citation type="submission" date="2015-04" db="EMBL/GenBank/DDBJ databases">
        <title>Genome sequence of Kerstersia gyiorum CG1.</title>
        <authorList>
            <person name="Greninger A.L."/>
            <person name="Kozyreva V."/>
            <person name="Chaturvedi V."/>
        </authorList>
    </citation>
    <scope>NUCLEOTIDE SEQUENCE [LARGE SCALE GENOMIC DNA]</scope>
    <source>
        <strain evidence="3 4">CG1</strain>
    </source>
</reference>
<accession>A0A171KWM5</accession>
<evidence type="ECO:0000313" key="4">
    <source>
        <dbReference type="Proteomes" id="UP000078084"/>
    </source>
</evidence>
<sequence length="262" mass="27668">MQLRQKTLVPALIAAMLALGSQAAQAFDFENTTLDDFTLSSAIYKGSFSYDNVTYTPGDGKAFDLTELPVDDYTRIVGTYNDGGTNRNAIYRIYRQQYSAVVGNILQGGADRSFVQQAVGEFTDNGYLNTLATNTKLEYNGVAFNHIEGTEGTFSYTISNDGTKWVGEGSVAGITGARPTSGSFTIGGALNQAEVKVQANGNLGVSEGSTTLTSNNADVQAALAGVKYDLGVFGPNADEVAGRLYGPALEALLNNYGLAAKQ</sequence>
<dbReference type="Proteomes" id="UP000078084">
    <property type="component" value="Unassembled WGS sequence"/>
</dbReference>
<feature type="chain" id="PRO_5007908806" description="Factor H binding protein-like C-terminal domain-containing protein" evidence="1">
    <location>
        <begin position="27"/>
        <end position="262"/>
    </location>
</feature>
<gene>
    <name evidence="3" type="ORF">AAV32_03250</name>
</gene>
<evidence type="ECO:0000313" key="3">
    <source>
        <dbReference type="EMBL" id="KKO73292.1"/>
    </source>
</evidence>
<protein>
    <recommendedName>
        <fullName evidence="2">Factor H binding protein-like C-terminal domain-containing protein</fullName>
    </recommendedName>
</protein>
<comment type="caution">
    <text evidence="3">The sequence shown here is derived from an EMBL/GenBank/DDBJ whole genome shotgun (WGS) entry which is preliminary data.</text>
</comment>
<organism evidence="3 4">
    <name type="scientific">Kerstersia gyiorum</name>
    <dbReference type="NCBI Taxonomy" id="206506"/>
    <lineage>
        <taxon>Bacteria</taxon>
        <taxon>Pseudomonadati</taxon>
        <taxon>Pseudomonadota</taxon>
        <taxon>Betaproteobacteria</taxon>
        <taxon>Burkholderiales</taxon>
        <taxon>Alcaligenaceae</taxon>
        <taxon>Kerstersia</taxon>
    </lineage>
</organism>
<dbReference type="AlphaFoldDB" id="A0A171KWM5"/>